<evidence type="ECO:0008006" key="3">
    <source>
        <dbReference type="Google" id="ProtNLM"/>
    </source>
</evidence>
<name>A0A0C3DR03_9AGAM</name>
<dbReference type="HOGENOM" id="CLU_2009479_0_0_1"/>
<proteinExistence type="predicted"/>
<dbReference type="EMBL" id="KN822037">
    <property type="protein sequence ID" value="KIM63080.1"/>
    <property type="molecule type" value="Genomic_DNA"/>
</dbReference>
<dbReference type="AlphaFoldDB" id="A0A0C3DR03"/>
<dbReference type="Proteomes" id="UP000053989">
    <property type="component" value="Unassembled WGS sequence"/>
</dbReference>
<dbReference type="OrthoDB" id="2686283at2759"/>
<organism evidence="1 2">
    <name type="scientific">Scleroderma citrinum Foug A</name>
    <dbReference type="NCBI Taxonomy" id="1036808"/>
    <lineage>
        <taxon>Eukaryota</taxon>
        <taxon>Fungi</taxon>
        <taxon>Dikarya</taxon>
        <taxon>Basidiomycota</taxon>
        <taxon>Agaricomycotina</taxon>
        <taxon>Agaricomycetes</taxon>
        <taxon>Agaricomycetidae</taxon>
        <taxon>Boletales</taxon>
        <taxon>Sclerodermatineae</taxon>
        <taxon>Sclerodermataceae</taxon>
        <taxon>Scleroderma</taxon>
    </lineage>
</organism>
<dbReference type="InParanoid" id="A0A0C3DR03"/>
<accession>A0A0C3DR03</accession>
<gene>
    <name evidence="1" type="ORF">SCLCIDRAFT_118134</name>
</gene>
<evidence type="ECO:0000313" key="2">
    <source>
        <dbReference type="Proteomes" id="UP000053989"/>
    </source>
</evidence>
<sequence>LLEFTALKFGLDHFSDTIWGLPVEIETDCQALKDVLANDTISVAHARWRDGIIAHNIVAVRHQNQGSLSIADGLSQQWDNMEHTGDNGSAWTVSPEPEAQSGLINDLFTIAKLSQDDQQLRAHF</sequence>
<reference evidence="1 2" key="1">
    <citation type="submission" date="2014-04" db="EMBL/GenBank/DDBJ databases">
        <authorList>
            <consortium name="DOE Joint Genome Institute"/>
            <person name="Kuo A."/>
            <person name="Kohler A."/>
            <person name="Nagy L.G."/>
            <person name="Floudas D."/>
            <person name="Copeland A."/>
            <person name="Barry K.W."/>
            <person name="Cichocki N."/>
            <person name="Veneault-Fourrey C."/>
            <person name="LaButti K."/>
            <person name="Lindquist E.A."/>
            <person name="Lipzen A."/>
            <person name="Lundell T."/>
            <person name="Morin E."/>
            <person name="Murat C."/>
            <person name="Sun H."/>
            <person name="Tunlid A."/>
            <person name="Henrissat B."/>
            <person name="Grigoriev I.V."/>
            <person name="Hibbett D.S."/>
            <person name="Martin F."/>
            <person name="Nordberg H.P."/>
            <person name="Cantor M.N."/>
            <person name="Hua S.X."/>
        </authorList>
    </citation>
    <scope>NUCLEOTIDE SEQUENCE [LARGE SCALE GENOMIC DNA]</scope>
    <source>
        <strain evidence="1 2">Foug A</strain>
    </source>
</reference>
<evidence type="ECO:0000313" key="1">
    <source>
        <dbReference type="EMBL" id="KIM63080.1"/>
    </source>
</evidence>
<protein>
    <recommendedName>
        <fullName evidence="3">RNase H type-1 domain-containing protein</fullName>
    </recommendedName>
</protein>
<keyword evidence="2" id="KW-1185">Reference proteome</keyword>
<reference evidence="2" key="2">
    <citation type="submission" date="2015-01" db="EMBL/GenBank/DDBJ databases">
        <title>Evolutionary Origins and Diversification of the Mycorrhizal Mutualists.</title>
        <authorList>
            <consortium name="DOE Joint Genome Institute"/>
            <consortium name="Mycorrhizal Genomics Consortium"/>
            <person name="Kohler A."/>
            <person name="Kuo A."/>
            <person name="Nagy L.G."/>
            <person name="Floudas D."/>
            <person name="Copeland A."/>
            <person name="Barry K.W."/>
            <person name="Cichocki N."/>
            <person name="Veneault-Fourrey C."/>
            <person name="LaButti K."/>
            <person name="Lindquist E.A."/>
            <person name="Lipzen A."/>
            <person name="Lundell T."/>
            <person name="Morin E."/>
            <person name="Murat C."/>
            <person name="Riley R."/>
            <person name="Ohm R."/>
            <person name="Sun H."/>
            <person name="Tunlid A."/>
            <person name="Henrissat B."/>
            <person name="Grigoriev I.V."/>
            <person name="Hibbett D.S."/>
            <person name="Martin F."/>
        </authorList>
    </citation>
    <scope>NUCLEOTIDE SEQUENCE [LARGE SCALE GENOMIC DNA]</scope>
    <source>
        <strain evidence="2">Foug A</strain>
    </source>
</reference>
<dbReference type="STRING" id="1036808.A0A0C3DR03"/>
<feature type="non-terminal residue" evidence="1">
    <location>
        <position position="1"/>
    </location>
</feature>